<name>A0A0U4YY14_ASPCI</name>
<evidence type="ECO:0000313" key="8">
    <source>
        <dbReference type="Proteomes" id="UP000054771"/>
    </source>
</evidence>
<dbReference type="GO" id="GO:0016301">
    <property type="term" value="F:kinase activity"/>
    <property type="evidence" value="ECO:0007669"/>
    <property type="project" value="UniProtKB-KW"/>
</dbReference>
<dbReference type="InterPro" id="IPR011009">
    <property type="entry name" value="Kinase-like_dom_sf"/>
</dbReference>
<feature type="region of interest" description="Disordered" evidence="6">
    <location>
        <begin position="153"/>
        <end position="177"/>
    </location>
</feature>
<keyword evidence="2" id="KW-0808">Transferase</keyword>
<reference evidence="8" key="1">
    <citation type="journal article" date="2016" name="Genome Announc.">
        <title>Draft genome sequences of fungus Aspergillus calidoustus.</title>
        <authorList>
            <person name="Horn F."/>
            <person name="Linde J."/>
            <person name="Mattern D.J."/>
            <person name="Walther G."/>
            <person name="Guthke R."/>
            <person name="Scherlach K."/>
            <person name="Martin K."/>
            <person name="Brakhage A.A."/>
            <person name="Petzke L."/>
            <person name="Valiante V."/>
        </authorList>
    </citation>
    <scope>NUCLEOTIDE SEQUENCE [LARGE SCALE GENOMIC DNA]</scope>
    <source>
        <strain evidence="8">SF006504</strain>
    </source>
</reference>
<dbReference type="SUPFAM" id="SSF56112">
    <property type="entry name" value="Protein kinase-like (PK-like)"/>
    <property type="match status" value="1"/>
</dbReference>
<accession>A0A0U4YY14</accession>
<evidence type="ECO:0000256" key="3">
    <source>
        <dbReference type="ARBA" id="ARBA00022741"/>
    </source>
</evidence>
<proteinExistence type="inferred from homology"/>
<keyword evidence="8" id="KW-1185">Reference proteome</keyword>
<dbReference type="AlphaFoldDB" id="A0A0U4YY14"/>
<dbReference type="PANTHER" id="PTHR34273">
    <property type="entry name" value="METHYLTHIORIBOSE KINASE"/>
    <property type="match status" value="1"/>
</dbReference>
<keyword evidence="4" id="KW-0418">Kinase</keyword>
<organism evidence="7 8">
    <name type="scientific">Aspergillus calidoustus</name>
    <dbReference type="NCBI Taxonomy" id="454130"/>
    <lineage>
        <taxon>Eukaryota</taxon>
        <taxon>Fungi</taxon>
        <taxon>Dikarya</taxon>
        <taxon>Ascomycota</taxon>
        <taxon>Pezizomycotina</taxon>
        <taxon>Eurotiomycetes</taxon>
        <taxon>Eurotiomycetidae</taxon>
        <taxon>Eurotiales</taxon>
        <taxon>Aspergillaceae</taxon>
        <taxon>Aspergillus</taxon>
        <taxon>Aspergillus subgen. Nidulantes</taxon>
    </lineage>
</organism>
<dbReference type="Gene3D" id="3.30.200.20">
    <property type="entry name" value="Phosphorylase Kinase, domain 1"/>
    <property type="match status" value="1"/>
</dbReference>
<dbReference type="Proteomes" id="UP000054771">
    <property type="component" value="Unassembled WGS sequence"/>
</dbReference>
<keyword evidence="5" id="KW-0067">ATP-binding</keyword>
<keyword evidence="3" id="KW-0547">Nucleotide-binding</keyword>
<evidence type="ECO:0000256" key="2">
    <source>
        <dbReference type="ARBA" id="ARBA00022679"/>
    </source>
</evidence>
<dbReference type="OrthoDB" id="25129at2759"/>
<gene>
    <name evidence="7" type="ORF">ASPCAL01612</name>
</gene>
<comment type="similarity">
    <text evidence="1">Belongs to the methylthioribose kinase family.</text>
</comment>
<dbReference type="Gene3D" id="3.90.1200.10">
    <property type="match status" value="1"/>
</dbReference>
<protein>
    <submittedName>
        <fullName evidence="7">Uncharacterized protein</fullName>
    </submittedName>
</protein>
<dbReference type="EMBL" id="CDMC01000001">
    <property type="protein sequence ID" value="CEL02037.1"/>
    <property type="molecule type" value="Genomic_DNA"/>
</dbReference>
<evidence type="ECO:0000313" key="7">
    <source>
        <dbReference type="EMBL" id="CEL02037.1"/>
    </source>
</evidence>
<sequence>MSLSTPHPKDPPELTTTESVHEYLHSLSLSSSTNPFSSSLTPFLTPHAIRRITLGSTNYTYRLFLPPNSAANNAQTNDATTAILKYASAYTAGEPRVRFDPARQAFEVRAMDEIPWPEIIPVQSQGLPQVKIPRVYFADPARRVIIMEDGTPRTRRKEREDAAGVTMNSGSGEVDGDDGVWEELSHSSRIFLEEVPASPEKYATASVLGRTLGMFLARMHNWGRGGREGEGEGATPWVREAFGGNTYARDLTIQEAIEDFWTGVGCCDTEGDKNRVLAGPREEEVRERLEEMRRRILSDYETLVMGDFWPGNVLLPFSNTPSTCPSLFPITLNIAQSLTLETLSIIDWEFAMAGPAFLDVGNFIGEVFLINYFERNDEVYTRLLEAFIAEYETHTPPERLDIGMILPRPYRAGAAAEDKFAPE</sequence>
<evidence type="ECO:0000256" key="5">
    <source>
        <dbReference type="ARBA" id="ARBA00022840"/>
    </source>
</evidence>
<evidence type="ECO:0000256" key="1">
    <source>
        <dbReference type="ARBA" id="ARBA00010165"/>
    </source>
</evidence>
<dbReference type="GO" id="GO:0005524">
    <property type="term" value="F:ATP binding"/>
    <property type="evidence" value="ECO:0007669"/>
    <property type="project" value="UniProtKB-KW"/>
</dbReference>
<feature type="compositionally biased region" description="Basic and acidic residues" evidence="6">
    <location>
        <begin position="153"/>
        <end position="162"/>
    </location>
</feature>
<evidence type="ECO:0000256" key="4">
    <source>
        <dbReference type="ARBA" id="ARBA00022777"/>
    </source>
</evidence>
<evidence type="ECO:0000256" key="6">
    <source>
        <dbReference type="SAM" id="MobiDB-lite"/>
    </source>
</evidence>
<dbReference type="PANTHER" id="PTHR34273:SF2">
    <property type="entry name" value="METHYLTHIORIBOSE KINASE"/>
    <property type="match status" value="1"/>
</dbReference>